<protein>
    <submittedName>
        <fullName evidence="1">Uncharacterized protein</fullName>
    </submittedName>
</protein>
<reference evidence="1" key="2">
    <citation type="journal article" date="2022" name="New Phytol.">
        <title>Evolutionary transition to the ectomycorrhizal habit in the genomes of a hyperdiverse lineage of mushroom-forming fungi.</title>
        <authorList>
            <person name="Looney B."/>
            <person name="Miyauchi S."/>
            <person name="Morin E."/>
            <person name="Drula E."/>
            <person name="Courty P.E."/>
            <person name="Kohler A."/>
            <person name="Kuo A."/>
            <person name="LaButti K."/>
            <person name="Pangilinan J."/>
            <person name="Lipzen A."/>
            <person name="Riley R."/>
            <person name="Andreopoulos W."/>
            <person name="He G."/>
            <person name="Johnson J."/>
            <person name="Nolan M."/>
            <person name="Tritt A."/>
            <person name="Barry K.W."/>
            <person name="Grigoriev I.V."/>
            <person name="Nagy L.G."/>
            <person name="Hibbett D."/>
            <person name="Henrissat B."/>
            <person name="Matheny P.B."/>
            <person name="Labbe J."/>
            <person name="Martin F.M."/>
        </authorList>
    </citation>
    <scope>NUCLEOTIDE SEQUENCE</scope>
    <source>
        <strain evidence="1">HHB10654</strain>
    </source>
</reference>
<proteinExistence type="predicted"/>
<evidence type="ECO:0000313" key="2">
    <source>
        <dbReference type="Proteomes" id="UP000814140"/>
    </source>
</evidence>
<accession>A0ACB8TLF5</accession>
<organism evidence="1 2">
    <name type="scientific">Artomyces pyxidatus</name>
    <dbReference type="NCBI Taxonomy" id="48021"/>
    <lineage>
        <taxon>Eukaryota</taxon>
        <taxon>Fungi</taxon>
        <taxon>Dikarya</taxon>
        <taxon>Basidiomycota</taxon>
        <taxon>Agaricomycotina</taxon>
        <taxon>Agaricomycetes</taxon>
        <taxon>Russulales</taxon>
        <taxon>Auriscalpiaceae</taxon>
        <taxon>Artomyces</taxon>
    </lineage>
</organism>
<evidence type="ECO:0000313" key="1">
    <source>
        <dbReference type="EMBL" id="KAI0069256.1"/>
    </source>
</evidence>
<reference evidence="1" key="1">
    <citation type="submission" date="2021-03" db="EMBL/GenBank/DDBJ databases">
        <authorList>
            <consortium name="DOE Joint Genome Institute"/>
            <person name="Ahrendt S."/>
            <person name="Looney B.P."/>
            <person name="Miyauchi S."/>
            <person name="Morin E."/>
            <person name="Drula E."/>
            <person name="Courty P.E."/>
            <person name="Chicoki N."/>
            <person name="Fauchery L."/>
            <person name="Kohler A."/>
            <person name="Kuo A."/>
            <person name="Labutti K."/>
            <person name="Pangilinan J."/>
            <person name="Lipzen A."/>
            <person name="Riley R."/>
            <person name="Andreopoulos W."/>
            <person name="He G."/>
            <person name="Johnson J."/>
            <person name="Barry K.W."/>
            <person name="Grigoriev I.V."/>
            <person name="Nagy L."/>
            <person name="Hibbett D."/>
            <person name="Henrissat B."/>
            <person name="Matheny P.B."/>
            <person name="Labbe J."/>
            <person name="Martin F."/>
        </authorList>
    </citation>
    <scope>NUCLEOTIDE SEQUENCE</scope>
    <source>
        <strain evidence="1">HHB10654</strain>
    </source>
</reference>
<keyword evidence="2" id="KW-1185">Reference proteome</keyword>
<comment type="caution">
    <text evidence="1">The sequence shown here is derived from an EMBL/GenBank/DDBJ whole genome shotgun (WGS) entry which is preliminary data.</text>
</comment>
<name>A0ACB8TLF5_9AGAM</name>
<dbReference type="EMBL" id="MU277187">
    <property type="protein sequence ID" value="KAI0069256.1"/>
    <property type="molecule type" value="Genomic_DNA"/>
</dbReference>
<dbReference type="Proteomes" id="UP000814140">
    <property type="component" value="Unassembled WGS sequence"/>
</dbReference>
<gene>
    <name evidence="1" type="ORF">BV25DRAFT_1818247</name>
</gene>
<sequence length="161" mass="17859">MPVPVPMYLPSEESTFDSAGLTSDSDSTIDGSTRGTDTDFIRDGEVSSSMFSHEILKQIFDGDLWQDVDDLRAMGDSQEKQVKQLGANLELLQRGIAENKRKWEEYAKLEAAVDERLEVVVRKVRRVEANVAIIRERQASAVTAVEDVAARVSEDIVDGAK</sequence>